<name>A0ABN8PZ19_9CNID</name>
<keyword evidence="2" id="KW-1185">Reference proteome</keyword>
<evidence type="ECO:0000313" key="2">
    <source>
        <dbReference type="Proteomes" id="UP001159405"/>
    </source>
</evidence>
<reference evidence="1 2" key="1">
    <citation type="submission" date="2022-05" db="EMBL/GenBank/DDBJ databases">
        <authorList>
            <consortium name="Genoscope - CEA"/>
            <person name="William W."/>
        </authorList>
    </citation>
    <scope>NUCLEOTIDE SEQUENCE [LARGE SCALE GENOMIC DNA]</scope>
</reference>
<organism evidence="1 2">
    <name type="scientific">Porites lobata</name>
    <dbReference type="NCBI Taxonomy" id="104759"/>
    <lineage>
        <taxon>Eukaryota</taxon>
        <taxon>Metazoa</taxon>
        <taxon>Cnidaria</taxon>
        <taxon>Anthozoa</taxon>
        <taxon>Hexacorallia</taxon>
        <taxon>Scleractinia</taxon>
        <taxon>Fungiina</taxon>
        <taxon>Poritidae</taxon>
        <taxon>Porites</taxon>
    </lineage>
</organism>
<dbReference type="Proteomes" id="UP001159405">
    <property type="component" value="Unassembled WGS sequence"/>
</dbReference>
<accession>A0ABN8PZ19</accession>
<dbReference type="EMBL" id="CALNXK010000097">
    <property type="protein sequence ID" value="CAH3153863.1"/>
    <property type="molecule type" value="Genomic_DNA"/>
</dbReference>
<feature type="non-terminal residue" evidence="1">
    <location>
        <position position="52"/>
    </location>
</feature>
<evidence type="ECO:0000313" key="1">
    <source>
        <dbReference type="EMBL" id="CAH3153863.1"/>
    </source>
</evidence>
<proteinExistence type="predicted"/>
<gene>
    <name evidence="1" type="ORF">PLOB_00049766</name>
</gene>
<feature type="non-terminal residue" evidence="1">
    <location>
        <position position="1"/>
    </location>
</feature>
<sequence>TLLKLYKAFILPHFYYCSSVWHFCGARNADKKALHALFSSRKHTNFSKLKPS</sequence>
<comment type="caution">
    <text evidence="1">The sequence shown here is derived from an EMBL/GenBank/DDBJ whole genome shotgun (WGS) entry which is preliminary data.</text>
</comment>
<protein>
    <submittedName>
        <fullName evidence="1">Uncharacterized protein</fullName>
    </submittedName>
</protein>